<dbReference type="EMBL" id="BTSY01000005">
    <property type="protein sequence ID" value="GMT28296.1"/>
    <property type="molecule type" value="Genomic_DNA"/>
</dbReference>
<proteinExistence type="predicted"/>
<dbReference type="InterPro" id="IPR012292">
    <property type="entry name" value="Globin/Proto"/>
</dbReference>
<evidence type="ECO:0000313" key="2">
    <source>
        <dbReference type="Proteomes" id="UP001432322"/>
    </source>
</evidence>
<comment type="caution">
    <text evidence="1">The sequence shown here is derived from an EMBL/GenBank/DDBJ whole genome shotgun (WGS) entry which is preliminary data.</text>
</comment>
<protein>
    <submittedName>
        <fullName evidence="1">Uncharacterized protein</fullName>
    </submittedName>
</protein>
<organism evidence="1 2">
    <name type="scientific">Pristionchus fissidentatus</name>
    <dbReference type="NCBI Taxonomy" id="1538716"/>
    <lineage>
        <taxon>Eukaryota</taxon>
        <taxon>Metazoa</taxon>
        <taxon>Ecdysozoa</taxon>
        <taxon>Nematoda</taxon>
        <taxon>Chromadorea</taxon>
        <taxon>Rhabditida</taxon>
        <taxon>Rhabditina</taxon>
        <taxon>Diplogasteromorpha</taxon>
        <taxon>Diplogasteroidea</taxon>
        <taxon>Neodiplogasteridae</taxon>
        <taxon>Pristionchus</taxon>
    </lineage>
</organism>
<name>A0AAV5WBU9_9BILA</name>
<dbReference type="GO" id="GO:0019825">
    <property type="term" value="F:oxygen binding"/>
    <property type="evidence" value="ECO:0007669"/>
    <property type="project" value="InterPro"/>
</dbReference>
<accession>A0AAV5WBU9</accession>
<dbReference type="Gene3D" id="1.10.490.10">
    <property type="entry name" value="Globins"/>
    <property type="match status" value="1"/>
</dbReference>
<dbReference type="GO" id="GO:0020037">
    <property type="term" value="F:heme binding"/>
    <property type="evidence" value="ECO:0007669"/>
    <property type="project" value="InterPro"/>
</dbReference>
<feature type="non-terminal residue" evidence="1">
    <location>
        <position position="1"/>
    </location>
</feature>
<dbReference type="Proteomes" id="UP001432322">
    <property type="component" value="Unassembled WGS sequence"/>
</dbReference>
<dbReference type="AlphaFoldDB" id="A0AAV5WBU9"/>
<gene>
    <name evidence="1" type="ORF">PFISCL1PPCAC_19593</name>
</gene>
<keyword evidence="2" id="KW-1185">Reference proteome</keyword>
<evidence type="ECO:0000313" key="1">
    <source>
        <dbReference type="EMBL" id="GMT28296.1"/>
    </source>
</evidence>
<sequence>SETTCLLDPTSSSHPIHRLWRKQGRKTHKLLLKIKKSMDARSALADTMLMAVSTAMQVVPRRASRRLSDFSDIAHLTVEFNGIRLNQQQRKLIKSGYDRWRKKSCVSAGEWVHSFVSSKDYRLKEVMEREEETTRLHRETITHLLEMAVESLDCLDDNLGPLLISYTSPQGVFEEKAGFDREYWSRISEGMCQLARNFPSKTNKYETICAWRIVVLFICNKIEMGFNLNEKEPREGFDNPCYRTNQ</sequence>
<reference evidence="1" key="1">
    <citation type="submission" date="2023-10" db="EMBL/GenBank/DDBJ databases">
        <title>Genome assembly of Pristionchus species.</title>
        <authorList>
            <person name="Yoshida K."/>
            <person name="Sommer R.J."/>
        </authorList>
    </citation>
    <scope>NUCLEOTIDE SEQUENCE</scope>
    <source>
        <strain evidence="1">RS5133</strain>
    </source>
</reference>